<organism evidence="5 6">
    <name type="scientific">Saccharicrinis carchari</name>
    <dbReference type="NCBI Taxonomy" id="1168039"/>
    <lineage>
        <taxon>Bacteria</taxon>
        <taxon>Pseudomonadati</taxon>
        <taxon>Bacteroidota</taxon>
        <taxon>Bacteroidia</taxon>
        <taxon>Marinilabiliales</taxon>
        <taxon>Marinilabiliaceae</taxon>
        <taxon>Saccharicrinis</taxon>
    </lineage>
</organism>
<dbReference type="AlphaFoldDB" id="A0A521EY42"/>
<evidence type="ECO:0000256" key="1">
    <source>
        <dbReference type="ARBA" id="ARBA00022729"/>
    </source>
</evidence>
<dbReference type="InterPro" id="IPR013320">
    <property type="entry name" value="ConA-like_dom_sf"/>
</dbReference>
<dbReference type="SMART" id="SM00560">
    <property type="entry name" value="LamGL"/>
    <property type="match status" value="1"/>
</dbReference>
<keyword evidence="2" id="KW-1015">Disulfide bond</keyword>
<accession>A0A521EY42</accession>
<dbReference type="Pfam" id="PF13385">
    <property type="entry name" value="Laminin_G_3"/>
    <property type="match status" value="1"/>
</dbReference>
<dbReference type="EMBL" id="FXTB01000012">
    <property type="protein sequence ID" value="SMO88815.1"/>
    <property type="molecule type" value="Genomic_DNA"/>
</dbReference>
<keyword evidence="1 3" id="KW-0732">Signal</keyword>
<evidence type="ECO:0000256" key="3">
    <source>
        <dbReference type="SAM" id="SignalP"/>
    </source>
</evidence>
<evidence type="ECO:0000256" key="2">
    <source>
        <dbReference type="ARBA" id="ARBA00023157"/>
    </source>
</evidence>
<dbReference type="Proteomes" id="UP000319040">
    <property type="component" value="Unassembled WGS sequence"/>
</dbReference>
<dbReference type="RefSeq" id="WP_142534581.1">
    <property type="nucleotide sequence ID" value="NZ_FXTB01000012.1"/>
</dbReference>
<feature type="signal peptide" evidence="3">
    <location>
        <begin position="1"/>
        <end position="26"/>
    </location>
</feature>
<dbReference type="Gene3D" id="1.20.1270.90">
    <property type="entry name" value="AF1782-like"/>
    <property type="match status" value="1"/>
</dbReference>
<reference evidence="5 6" key="1">
    <citation type="submission" date="2017-05" db="EMBL/GenBank/DDBJ databases">
        <authorList>
            <person name="Varghese N."/>
            <person name="Submissions S."/>
        </authorList>
    </citation>
    <scope>NUCLEOTIDE SEQUENCE [LARGE SCALE GENOMIC DNA]</scope>
    <source>
        <strain evidence="5 6">DSM 27040</strain>
    </source>
</reference>
<evidence type="ECO:0000313" key="5">
    <source>
        <dbReference type="EMBL" id="SMO88815.1"/>
    </source>
</evidence>
<dbReference type="GO" id="GO:0030246">
    <property type="term" value="F:carbohydrate binding"/>
    <property type="evidence" value="ECO:0007669"/>
    <property type="project" value="UniProtKB-KW"/>
</dbReference>
<evidence type="ECO:0000259" key="4">
    <source>
        <dbReference type="SMART" id="SM00560"/>
    </source>
</evidence>
<evidence type="ECO:0000313" key="6">
    <source>
        <dbReference type="Proteomes" id="UP000319040"/>
    </source>
</evidence>
<feature type="domain" description="LamG-like jellyroll fold" evidence="4">
    <location>
        <begin position="190"/>
        <end position="337"/>
    </location>
</feature>
<protein>
    <submittedName>
        <fullName evidence="5">Concanavalin A-like lectin/glucanases superfamily protein</fullName>
    </submittedName>
</protein>
<keyword evidence="5" id="KW-0430">Lectin</keyword>
<dbReference type="SUPFAM" id="SSF49899">
    <property type="entry name" value="Concanavalin A-like lectins/glucanases"/>
    <property type="match status" value="1"/>
</dbReference>
<dbReference type="GO" id="GO:0005975">
    <property type="term" value="P:carbohydrate metabolic process"/>
    <property type="evidence" value="ECO:0007669"/>
    <property type="project" value="UniProtKB-ARBA"/>
</dbReference>
<dbReference type="Gene3D" id="2.60.120.200">
    <property type="match status" value="1"/>
</dbReference>
<keyword evidence="6" id="KW-1185">Reference proteome</keyword>
<proteinExistence type="predicted"/>
<sequence>MKNFKWMNMFVIVLLTGSFISFNSCSDDDDDPVSVDKTELAAKIKVAEDLIAGTEEGTAEGQYIPGSKVALQAVIDNAKLVNSAPDALQTAVDNTLIALNEAIGVYNSKVVEAIAPTALIGHWTFDDGSGTTLTDHSGNDFHGTLTSGADTWGGGLPVWAEDRYGNQGKALSFDMGAYVKIPNNPAFSPQTISIAVWVNAAEILENNRFIGLHSWNGYKFQLQSVNKAFFTVATTDGIFDKDTEPELDIQTWYHLAVTVGDGKTTFYVNGTKAQVWEDTPGTLVSSPNDLVFGRDTDVYAADDSNYDNDKIIPLAWGGYFHGMMDEVRIYKTVLSDAQVQSIYNLEKPLE</sequence>
<dbReference type="GO" id="GO:0004553">
    <property type="term" value="F:hydrolase activity, hydrolyzing O-glycosyl compounds"/>
    <property type="evidence" value="ECO:0007669"/>
    <property type="project" value="UniProtKB-ARBA"/>
</dbReference>
<dbReference type="InterPro" id="IPR006558">
    <property type="entry name" value="LamG-like"/>
</dbReference>
<gene>
    <name evidence="5" type="ORF">SAMN06265379_1127</name>
</gene>
<feature type="chain" id="PRO_5022089706" evidence="3">
    <location>
        <begin position="27"/>
        <end position="350"/>
    </location>
</feature>
<dbReference type="OrthoDB" id="9814380at2"/>
<name>A0A521EY42_SACCC</name>